<feature type="compositionally biased region" description="Basic and acidic residues" evidence="1">
    <location>
        <begin position="192"/>
        <end position="203"/>
    </location>
</feature>
<evidence type="ECO:0000256" key="1">
    <source>
        <dbReference type="SAM" id="MobiDB-lite"/>
    </source>
</evidence>
<feature type="region of interest" description="Disordered" evidence="1">
    <location>
        <begin position="182"/>
        <end position="212"/>
    </location>
</feature>
<proteinExistence type="predicted"/>
<evidence type="ECO:0000313" key="2">
    <source>
        <dbReference type="EMBL" id="CAF4469971.1"/>
    </source>
</evidence>
<dbReference type="AlphaFoldDB" id="A0A820TGN7"/>
<name>A0A820TGN7_9BILA</name>
<sequence length="212" mass="24700">MFFADADSFIEIGSLTSLIDELEYRNADGSCGLVMVDFEKRFGGFWNVYQNFQCIYTDNTFGVKLKTSLKNELPARVYYYVKSNEALQFLLRARRTLFHPGKTKCEEQKREASKAYEEKCTVLGKRFCPKLSAWKEFQQWEIGGGYESKRNPLPTQPPVPHINTMRTHQTRLYTPATLRTYKTPMYGPVTNRPKDRMPNHRNDFAIPDPNED</sequence>
<gene>
    <name evidence="2" type="ORF">QYT958_LOCUS2138</name>
</gene>
<accession>A0A820TGN7</accession>
<comment type="caution">
    <text evidence="2">The sequence shown here is derived from an EMBL/GenBank/DDBJ whole genome shotgun (WGS) entry which is preliminary data.</text>
</comment>
<reference evidence="2" key="1">
    <citation type="submission" date="2021-02" db="EMBL/GenBank/DDBJ databases">
        <authorList>
            <person name="Nowell W R."/>
        </authorList>
    </citation>
    <scope>NUCLEOTIDE SEQUENCE</scope>
</reference>
<organism evidence="2 3">
    <name type="scientific">Rotaria socialis</name>
    <dbReference type="NCBI Taxonomy" id="392032"/>
    <lineage>
        <taxon>Eukaryota</taxon>
        <taxon>Metazoa</taxon>
        <taxon>Spiralia</taxon>
        <taxon>Gnathifera</taxon>
        <taxon>Rotifera</taxon>
        <taxon>Eurotatoria</taxon>
        <taxon>Bdelloidea</taxon>
        <taxon>Philodinida</taxon>
        <taxon>Philodinidae</taxon>
        <taxon>Rotaria</taxon>
    </lineage>
</organism>
<dbReference type="EMBL" id="CAJOBR010000135">
    <property type="protein sequence ID" value="CAF4469971.1"/>
    <property type="molecule type" value="Genomic_DNA"/>
</dbReference>
<dbReference type="Proteomes" id="UP000663848">
    <property type="component" value="Unassembled WGS sequence"/>
</dbReference>
<evidence type="ECO:0000313" key="3">
    <source>
        <dbReference type="Proteomes" id="UP000663848"/>
    </source>
</evidence>
<protein>
    <submittedName>
        <fullName evidence="2">Uncharacterized protein</fullName>
    </submittedName>
</protein>